<protein>
    <submittedName>
        <fullName evidence="1">Uncharacterized protein</fullName>
    </submittedName>
</protein>
<dbReference type="AlphaFoldDB" id="A0A075MBW0"/>
<evidence type="ECO:0000313" key="1">
    <source>
        <dbReference type="EMBL" id="AIF78087.1"/>
    </source>
</evidence>
<proteinExistence type="predicted"/>
<name>A0A075MBW0_ECOLX</name>
<organism evidence="1">
    <name type="scientific">Escherichia coli</name>
    <dbReference type="NCBI Taxonomy" id="562"/>
    <lineage>
        <taxon>Bacteria</taxon>
        <taxon>Pseudomonadati</taxon>
        <taxon>Pseudomonadota</taxon>
        <taxon>Gammaproteobacteria</taxon>
        <taxon>Enterobacterales</taxon>
        <taxon>Enterobacteriaceae</taxon>
        <taxon>Escherichia</taxon>
    </lineage>
</organism>
<dbReference type="EMBL" id="KJ484630">
    <property type="protein sequence ID" value="AIF78087.1"/>
    <property type="molecule type" value="Genomic_DNA"/>
</dbReference>
<geneLocation type="plasmid" evidence="1">
    <name>pH1519-88</name>
</geneLocation>
<sequence>MNCAPRYLLLTSFQMNFFYLYHDNINVREYINHVSVRVQSNINSTVTP</sequence>
<reference evidence="1" key="1">
    <citation type="journal article" date="2014" name="J. Antimicrob. Chemother.">
        <title>Nucleotide sequences of 16 transmissible plasmids identified in nine multidrug-resistant Escherichia coli isolates expressing an ESBL phenotype isolated from food-producing animals and healthy humans.</title>
        <authorList>
            <person name="Wang J."/>
            <person name="Stephan R."/>
            <person name="Power K."/>
            <person name="Yan Q."/>
            <person name="Hachler H."/>
            <person name="Fanning S."/>
        </authorList>
    </citation>
    <scope>NUCLEOTIDE SEQUENCE</scope>
    <source>
        <strain evidence="1">Human-1519</strain>
        <plasmid evidence="1">pH1519-88</plasmid>
    </source>
</reference>
<accession>A0A075MBW0</accession>
<keyword evidence="1" id="KW-0614">Plasmid</keyword>